<protein>
    <recommendedName>
        <fullName evidence="6">Ubiquitin-like protease family profile domain-containing protein</fullName>
    </recommendedName>
</protein>
<gene>
    <name evidence="7" type="ORF">M422DRAFT_273977</name>
</gene>
<feature type="compositionally biased region" description="Polar residues" evidence="5">
    <location>
        <begin position="356"/>
        <end position="365"/>
    </location>
</feature>
<evidence type="ECO:0000259" key="6">
    <source>
        <dbReference type="PROSITE" id="PS50600"/>
    </source>
</evidence>
<feature type="compositionally biased region" description="Acidic residues" evidence="5">
    <location>
        <begin position="1083"/>
        <end position="1097"/>
    </location>
</feature>
<proteinExistence type="inferred from homology"/>
<dbReference type="GO" id="GO:0006508">
    <property type="term" value="P:proteolysis"/>
    <property type="evidence" value="ECO:0007669"/>
    <property type="project" value="UniProtKB-KW"/>
</dbReference>
<evidence type="ECO:0000256" key="1">
    <source>
        <dbReference type="ARBA" id="ARBA00005234"/>
    </source>
</evidence>
<dbReference type="PROSITE" id="PS50600">
    <property type="entry name" value="ULP_PROTEASE"/>
    <property type="match status" value="1"/>
</dbReference>
<dbReference type="PANTHER" id="PTHR33096">
    <property type="entry name" value="CXC2 DOMAIN-CONTAINING PROTEIN"/>
    <property type="match status" value="1"/>
</dbReference>
<feature type="coiled-coil region" evidence="4">
    <location>
        <begin position="763"/>
        <end position="793"/>
    </location>
</feature>
<keyword evidence="2" id="KW-0645">Protease</keyword>
<organism evidence="7 8">
    <name type="scientific">Sphaerobolus stellatus (strain SS14)</name>
    <dbReference type="NCBI Taxonomy" id="990650"/>
    <lineage>
        <taxon>Eukaryota</taxon>
        <taxon>Fungi</taxon>
        <taxon>Dikarya</taxon>
        <taxon>Basidiomycota</taxon>
        <taxon>Agaricomycotina</taxon>
        <taxon>Agaricomycetes</taxon>
        <taxon>Phallomycetidae</taxon>
        <taxon>Geastrales</taxon>
        <taxon>Sphaerobolaceae</taxon>
        <taxon>Sphaerobolus</taxon>
    </lineage>
</organism>
<dbReference type="GO" id="GO:0019783">
    <property type="term" value="F:ubiquitin-like protein peptidase activity"/>
    <property type="evidence" value="ECO:0007669"/>
    <property type="project" value="UniProtKB-ARBA"/>
</dbReference>
<feature type="domain" description="Ubiquitin-like protease family profile" evidence="6">
    <location>
        <begin position="1104"/>
        <end position="1306"/>
    </location>
</feature>
<feature type="region of interest" description="Disordered" evidence="5">
    <location>
        <begin position="1083"/>
        <end position="1106"/>
    </location>
</feature>
<evidence type="ECO:0000256" key="5">
    <source>
        <dbReference type="SAM" id="MobiDB-lite"/>
    </source>
</evidence>
<dbReference type="HOGENOM" id="CLU_004552_10_4_1"/>
<keyword evidence="8" id="KW-1185">Reference proteome</keyword>
<feature type="compositionally biased region" description="Basic and acidic residues" evidence="5">
    <location>
        <begin position="744"/>
        <end position="760"/>
    </location>
</feature>
<name>A0A0C9TT98_SPHS4</name>
<reference evidence="7 8" key="1">
    <citation type="submission" date="2014-06" db="EMBL/GenBank/DDBJ databases">
        <title>Evolutionary Origins and Diversification of the Mycorrhizal Mutualists.</title>
        <authorList>
            <consortium name="DOE Joint Genome Institute"/>
            <consortium name="Mycorrhizal Genomics Consortium"/>
            <person name="Kohler A."/>
            <person name="Kuo A."/>
            <person name="Nagy L.G."/>
            <person name="Floudas D."/>
            <person name="Copeland A."/>
            <person name="Barry K.W."/>
            <person name="Cichocki N."/>
            <person name="Veneault-Fourrey C."/>
            <person name="LaButti K."/>
            <person name="Lindquist E.A."/>
            <person name="Lipzen A."/>
            <person name="Lundell T."/>
            <person name="Morin E."/>
            <person name="Murat C."/>
            <person name="Riley R."/>
            <person name="Ohm R."/>
            <person name="Sun H."/>
            <person name="Tunlid A."/>
            <person name="Henrissat B."/>
            <person name="Grigoriev I.V."/>
            <person name="Hibbett D.S."/>
            <person name="Martin F."/>
        </authorList>
    </citation>
    <scope>NUCLEOTIDE SEQUENCE [LARGE SCALE GENOMIC DNA]</scope>
    <source>
        <strain evidence="7 8">SS14</strain>
    </source>
</reference>
<dbReference type="SUPFAM" id="SSF54001">
    <property type="entry name" value="Cysteine proteinases"/>
    <property type="match status" value="1"/>
</dbReference>
<dbReference type="Pfam" id="PF18802">
    <property type="entry name" value="CxC1"/>
    <property type="match status" value="1"/>
</dbReference>
<comment type="similarity">
    <text evidence="1">Belongs to the peptidase C48 family.</text>
</comment>
<evidence type="ECO:0000256" key="2">
    <source>
        <dbReference type="ARBA" id="ARBA00022670"/>
    </source>
</evidence>
<feature type="region of interest" description="Disordered" evidence="5">
    <location>
        <begin position="352"/>
        <end position="418"/>
    </location>
</feature>
<dbReference type="EMBL" id="KN837434">
    <property type="protein sequence ID" value="KIJ25089.1"/>
    <property type="molecule type" value="Genomic_DNA"/>
</dbReference>
<evidence type="ECO:0000313" key="7">
    <source>
        <dbReference type="EMBL" id="KIJ25089.1"/>
    </source>
</evidence>
<dbReference type="Proteomes" id="UP000054279">
    <property type="component" value="Unassembled WGS sequence"/>
</dbReference>
<keyword evidence="4" id="KW-0175">Coiled coil</keyword>
<accession>A0A0C9TT98</accession>
<sequence>MPPRLKPIAGSRRPSKPHKSTLAQREAESSASADFTLEHASTTRPAHKIPGVLNLPPAQRKRIVLALPFEQLYTQKPNLPLNAPRLGIQQLLPDTPGLGISKKASHAVVDDDTISVTGSSTTDHPVNILPDIGDDDDHWGAEALFAAGGSPMLLDGVVGPKVPSPRYRLRRVRQFARWQEEIIPLLIQPYLDIRYSTKCGRVPLELDDSEVWGMGGICSCGQKGYTIRIILAHWDRLEETRLRYCKCKPAAVTLMKHGMMACSPIQPSIAFDINLMELISLTMLNMAPNVTGWTLSLETFWLRRGYTLGLREALRKRFSNAIQWFNVLEDAVTTHVANEMATRLAASNVYPPAQPSPSHVVTTEVVSIPSPPDIPDTSPLSLQKRRDDADPSLMPPSKKRKMGPPLTEPQPTESSAKVDTIPPVALSKPSTYLQACCPACFGDKPALKHSQSHVLVCLDANFTQKCLQSKYDDPSSLQHPQTHFISKQDLKHMEDFVESIRSSKKPTKTLLSELELPDEVLDECEKAFIAAQEKIAKASTKNFTDTGLMAILCRHDRLLWVVNLTSAGEKQYYAFALLEQLFKELPDDWHVGLLYDIACQLHRSMQKWGFLKEVFPRMQFGVSVFHAYGHQWACQSVYHPRKRIGFGLTDGEGCERFWSNNKRLIPSLRISGRHRRQWILDRQFHHHKKDTLRNLALNIKKKRARAEKKMGEAKAILCKINVDEAVLREEWRNQVKTQTAPIERQGKNKADKALEKKTPDDNIETLESLNEDLSSAQEALESTTKQLQSAEQTLGLSGAEAKARLKALKGSEFLRYRMNARAVKSRIRSKVIAQKFKRGRLERAYRHHVMQEKDHAQTKALLKRGTKSISSLVAKYNRLVELMRDLKRRFKAPARARMPALMKVQKLFSLDVNDDIWNEDGLGDDDTSAPPGWLANQDIRNGISALLEQDRCEEELERLKAEETNSMIWLRHEVMCVQTALLRSQDDPTIFYQLESRLAELWQLSEHWHPLMDRERTRPYIWMDARDFPDTIAPPKVRMSERPPEPDAVSISSSEDSVQEHDLADEEDELGDLCEQMGAQLLEEDGEEAEESDDDESVGLSRGMNVSSDDNAALKLDLSKVTWKVSHAPPHLPISNGLIDIAMVALEGVDHTGMNVLSPDLVILEDECEGENACAHQTTPLVLWNVRELLDKPGSEETATLTKAWIAKEIAKVRELPYKRFWVIPAHVPGHWTIVAIDWQCKSVHFMDSLPNRLGAEEDEQRVQDEVWLLLELVCEGFVQMEWEWISEQKNSYDCGAFVLADIASFFACGKPSTMQQDAMKEWRSALVSMLDMLPGLQFIRIETDPNDPIWVID</sequence>
<dbReference type="InterPro" id="IPR041320">
    <property type="entry name" value="CxC1"/>
</dbReference>
<dbReference type="InterPro" id="IPR038765">
    <property type="entry name" value="Papain-like_cys_pep_sf"/>
</dbReference>
<dbReference type="OrthoDB" id="1939479at2759"/>
<evidence type="ECO:0000313" key="8">
    <source>
        <dbReference type="Proteomes" id="UP000054279"/>
    </source>
</evidence>
<dbReference type="PANTHER" id="PTHR33096:SF1">
    <property type="entry name" value="CXC1-LIKE CYSTEINE CLUSTER ASSOCIATED WITH KDZ TRANSPOSASES DOMAIN-CONTAINING PROTEIN"/>
    <property type="match status" value="1"/>
</dbReference>
<keyword evidence="3" id="KW-0378">Hydrolase</keyword>
<evidence type="ECO:0000256" key="4">
    <source>
        <dbReference type="SAM" id="Coils"/>
    </source>
</evidence>
<feature type="region of interest" description="Disordered" evidence="5">
    <location>
        <begin position="1033"/>
        <end position="1065"/>
    </location>
</feature>
<dbReference type="Pfam" id="PF18758">
    <property type="entry name" value="KDZ"/>
    <property type="match status" value="1"/>
</dbReference>
<dbReference type="Pfam" id="PF02902">
    <property type="entry name" value="Peptidase_C48"/>
    <property type="match status" value="1"/>
</dbReference>
<feature type="region of interest" description="Disordered" evidence="5">
    <location>
        <begin position="1"/>
        <end position="33"/>
    </location>
</feature>
<dbReference type="InterPro" id="IPR003653">
    <property type="entry name" value="Peptidase_C48_C"/>
</dbReference>
<dbReference type="Gene3D" id="3.40.395.10">
    <property type="entry name" value="Adenoviral Proteinase, Chain A"/>
    <property type="match status" value="1"/>
</dbReference>
<feature type="region of interest" description="Disordered" evidence="5">
    <location>
        <begin position="738"/>
        <end position="760"/>
    </location>
</feature>
<evidence type="ECO:0000256" key="3">
    <source>
        <dbReference type="ARBA" id="ARBA00022801"/>
    </source>
</evidence>
<dbReference type="GO" id="GO:0008234">
    <property type="term" value="F:cysteine-type peptidase activity"/>
    <property type="evidence" value="ECO:0007669"/>
    <property type="project" value="InterPro"/>
</dbReference>
<dbReference type="InterPro" id="IPR040521">
    <property type="entry name" value="KDZ"/>
</dbReference>